<name>A0ABS5AQA9_9PSEU</name>
<dbReference type="Proteomes" id="UP001519363">
    <property type="component" value="Unassembled WGS sequence"/>
</dbReference>
<sequence length="233" mass="23536">MADTPLLLLLHGLGATGAVWDAVVADWPGEHLAPDLPGHGQAAPLAHYSFGTLAAAVAAQVPADRDVVVVGHSLGGVLALTLASGWFRVRVRAAVGLGIKVRWTEEELAKTAELATRPARVFATEEEAVDRHLKVSGLAGLVAADSAAARTGVVAVDGGWGLALDAGAFAVGAPDVPGLLAVAKCPVTLATGEQDPISPVAHLRELVAEPVVIPGAGHNPHVQAPGAVLELLG</sequence>
<dbReference type="SUPFAM" id="SSF53474">
    <property type="entry name" value="alpha/beta-Hydrolases"/>
    <property type="match status" value="1"/>
</dbReference>
<organism evidence="2 3">
    <name type="scientific">Crossiella equi</name>
    <dbReference type="NCBI Taxonomy" id="130796"/>
    <lineage>
        <taxon>Bacteria</taxon>
        <taxon>Bacillati</taxon>
        <taxon>Actinomycetota</taxon>
        <taxon>Actinomycetes</taxon>
        <taxon>Pseudonocardiales</taxon>
        <taxon>Pseudonocardiaceae</taxon>
        <taxon>Crossiella</taxon>
    </lineage>
</organism>
<dbReference type="PRINTS" id="PR00111">
    <property type="entry name" value="ABHYDROLASE"/>
</dbReference>
<evidence type="ECO:0000313" key="2">
    <source>
        <dbReference type="EMBL" id="MBP2478751.1"/>
    </source>
</evidence>
<dbReference type="PANTHER" id="PTHR43689:SF8">
    <property type="entry name" value="ALPHA_BETA-HYDROLASES SUPERFAMILY PROTEIN"/>
    <property type="match status" value="1"/>
</dbReference>
<proteinExistence type="predicted"/>
<feature type="domain" description="AB hydrolase-1" evidence="1">
    <location>
        <begin position="7"/>
        <end position="230"/>
    </location>
</feature>
<dbReference type="RefSeq" id="WP_086786704.1">
    <property type="nucleotide sequence ID" value="NZ_JAGIOO010000001.1"/>
</dbReference>
<dbReference type="EMBL" id="JAGIOO010000001">
    <property type="protein sequence ID" value="MBP2478751.1"/>
    <property type="molecule type" value="Genomic_DNA"/>
</dbReference>
<comment type="caution">
    <text evidence="2">The sequence shown here is derived from an EMBL/GenBank/DDBJ whole genome shotgun (WGS) entry which is preliminary data.</text>
</comment>
<reference evidence="2 3" key="1">
    <citation type="submission" date="2021-03" db="EMBL/GenBank/DDBJ databases">
        <title>Sequencing the genomes of 1000 actinobacteria strains.</title>
        <authorList>
            <person name="Klenk H.-P."/>
        </authorList>
    </citation>
    <scope>NUCLEOTIDE SEQUENCE [LARGE SCALE GENOMIC DNA]</scope>
    <source>
        <strain evidence="2 3">DSM 44580</strain>
    </source>
</reference>
<dbReference type="InterPro" id="IPR029058">
    <property type="entry name" value="AB_hydrolase_fold"/>
</dbReference>
<dbReference type="Gene3D" id="3.40.50.1820">
    <property type="entry name" value="alpha/beta hydrolase"/>
    <property type="match status" value="1"/>
</dbReference>
<dbReference type="PANTHER" id="PTHR43689">
    <property type="entry name" value="HYDROLASE"/>
    <property type="match status" value="1"/>
</dbReference>
<dbReference type="Pfam" id="PF12697">
    <property type="entry name" value="Abhydrolase_6"/>
    <property type="match status" value="1"/>
</dbReference>
<protein>
    <submittedName>
        <fullName evidence="2">Pimeloyl-ACP methyl ester carboxylesterase</fullName>
    </submittedName>
</protein>
<evidence type="ECO:0000313" key="3">
    <source>
        <dbReference type="Proteomes" id="UP001519363"/>
    </source>
</evidence>
<keyword evidence="3" id="KW-1185">Reference proteome</keyword>
<evidence type="ECO:0000259" key="1">
    <source>
        <dbReference type="Pfam" id="PF12697"/>
    </source>
</evidence>
<gene>
    <name evidence="2" type="ORF">JOF53_007623</name>
</gene>
<dbReference type="InterPro" id="IPR000073">
    <property type="entry name" value="AB_hydrolase_1"/>
</dbReference>
<accession>A0ABS5AQA9</accession>